<dbReference type="PANTHER" id="PTHR11361:SF99">
    <property type="entry name" value="DNA MISMATCH REPAIR PROTEIN"/>
    <property type="match status" value="1"/>
</dbReference>
<evidence type="ECO:0000256" key="2">
    <source>
        <dbReference type="ARBA" id="ARBA00022840"/>
    </source>
</evidence>
<dbReference type="GO" id="GO:0140664">
    <property type="term" value="F:ATP-dependent DNA damage sensor activity"/>
    <property type="evidence" value="ECO:0007669"/>
    <property type="project" value="InterPro"/>
</dbReference>
<keyword evidence="4" id="KW-1133">Transmembrane helix</keyword>
<keyword evidence="4" id="KW-0812">Transmembrane</keyword>
<evidence type="ECO:0000313" key="6">
    <source>
        <dbReference type="EMBL" id="BBM85861.1"/>
    </source>
</evidence>
<evidence type="ECO:0000256" key="3">
    <source>
        <dbReference type="ARBA" id="ARBA00023125"/>
    </source>
</evidence>
<dbReference type="RefSeq" id="WP_151969948.1">
    <property type="nucleotide sequence ID" value="NZ_AP019860.1"/>
</dbReference>
<evidence type="ECO:0000313" key="7">
    <source>
        <dbReference type="Proteomes" id="UP000326354"/>
    </source>
</evidence>
<dbReference type="SUPFAM" id="SSF48334">
    <property type="entry name" value="DNA repair protein MutS, domain III"/>
    <property type="match status" value="1"/>
</dbReference>
<dbReference type="InterPro" id="IPR007696">
    <property type="entry name" value="DNA_mismatch_repair_MutS_core"/>
</dbReference>
<dbReference type="InterPro" id="IPR045076">
    <property type="entry name" value="MutS"/>
</dbReference>
<dbReference type="Proteomes" id="UP000326354">
    <property type="component" value="Chromosome"/>
</dbReference>
<organism evidence="6 7">
    <name type="scientific">Uabimicrobium amorphum</name>
    <dbReference type="NCBI Taxonomy" id="2596890"/>
    <lineage>
        <taxon>Bacteria</taxon>
        <taxon>Pseudomonadati</taxon>
        <taxon>Planctomycetota</taxon>
        <taxon>Candidatus Uabimicrobiia</taxon>
        <taxon>Candidatus Uabimicrobiales</taxon>
        <taxon>Candidatus Uabimicrobiaceae</taxon>
        <taxon>Candidatus Uabimicrobium</taxon>
    </lineage>
</organism>
<dbReference type="InterPro" id="IPR027417">
    <property type="entry name" value="P-loop_NTPase"/>
</dbReference>
<dbReference type="EMBL" id="AP019860">
    <property type="protein sequence ID" value="BBM85861.1"/>
    <property type="molecule type" value="Genomic_DNA"/>
</dbReference>
<evidence type="ECO:0000259" key="5">
    <source>
        <dbReference type="SMART" id="SM00534"/>
    </source>
</evidence>
<keyword evidence="3" id="KW-0238">DNA-binding</keyword>
<accession>A0A5S9F527</accession>
<dbReference type="AlphaFoldDB" id="A0A5S9F527"/>
<dbReference type="InterPro" id="IPR036187">
    <property type="entry name" value="DNA_mismatch_repair_MutS_sf"/>
</dbReference>
<protein>
    <submittedName>
        <fullName evidence="6">DNA mismatch repair protein MutS</fullName>
    </submittedName>
</protein>
<keyword evidence="1" id="KW-0547">Nucleotide-binding</keyword>
<dbReference type="Pfam" id="PF05192">
    <property type="entry name" value="MutS_III"/>
    <property type="match status" value="1"/>
</dbReference>
<gene>
    <name evidence="6" type="ORF">UABAM_04240</name>
</gene>
<dbReference type="PANTHER" id="PTHR11361">
    <property type="entry name" value="DNA MISMATCH REPAIR PROTEIN MUTS FAMILY MEMBER"/>
    <property type="match status" value="1"/>
</dbReference>
<feature type="transmembrane region" description="Helical" evidence="4">
    <location>
        <begin position="58"/>
        <end position="81"/>
    </location>
</feature>
<evidence type="ECO:0000256" key="1">
    <source>
        <dbReference type="ARBA" id="ARBA00022741"/>
    </source>
</evidence>
<feature type="transmembrane region" description="Helical" evidence="4">
    <location>
        <begin position="225"/>
        <end position="242"/>
    </location>
</feature>
<keyword evidence="2" id="KW-0067">ATP-binding</keyword>
<dbReference type="SUPFAM" id="SSF52540">
    <property type="entry name" value="P-loop containing nucleoside triphosphate hydrolases"/>
    <property type="match status" value="1"/>
</dbReference>
<keyword evidence="4" id="KW-0472">Membrane</keyword>
<dbReference type="GO" id="GO:0005524">
    <property type="term" value="F:ATP binding"/>
    <property type="evidence" value="ECO:0007669"/>
    <property type="project" value="UniProtKB-KW"/>
</dbReference>
<keyword evidence="7" id="KW-1185">Reference proteome</keyword>
<feature type="transmembrane region" description="Helical" evidence="4">
    <location>
        <begin position="34"/>
        <end position="52"/>
    </location>
</feature>
<dbReference type="Pfam" id="PF00488">
    <property type="entry name" value="MutS_V"/>
    <property type="match status" value="1"/>
</dbReference>
<sequence length="614" mass="70246">MSSDAVLQEYKKLQQEYEEQLSSLHKVANKMVKIRAFTFLAFSALLVWAIVLSRAESVHYPILFTAFFSSLFFLISFVVFATKHEKVKNQISALDKLLVYNDHGQKKLQDSWTDLPLDGSDFTDPQHDYCDDLDIFGQGSIFQLINSCYTKDGQRQLAHWLLNPSDVSELKLRQEAVKELAPLLRFRHDIAKEEMLLQAKDDKVASFIWWIKEGNPQFELKGSTILMWVLPLFSFVGFMISFASGWTFNLPLILPLVISWLVLRSIKIKVNEVYEKIDQVGGGILAYHNIFKIIDTPEFSCKELQRLREEMQAGGEQPAQKLKELAQIAMAFDNRHGMLYSAMNIILLWDIRLLLRLQKWCGETSQSIHRWLRSLSQMQALNSLAAFSYINPDYPFPQFDEQKILRATKLGHPCIASSQRKTNDFHLGDDRQIAIVTGSNMSGKSTMLRSVGLNVVLANTGSCVCAEEFTVGEFHLRTSMRARDDLQKGFSYFYAELHKLKQVIDGLSTDKTLLFLVDEMLSGTNSRERTIASMGIIKHLFHKEALGVVATHDLFLASLADEFPKIHNFHFTDKVVDNEMHFDYQLKDGPVKTSNALFLMRKVGIEVELDEEQT</sequence>
<dbReference type="GO" id="GO:0006298">
    <property type="term" value="P:mismatch repair"/>
    <property type="evidence" value="ECO:0007669"/>
    <property type="project" value="InterPro"/>
</dbReference>
<evidence type="ECO:0000256" key="4">
    <source>
        <dbReference type="SAM" id="Phobius"/>
    </source>
</evidence>
<dbReference type="GO" id="GO:0030983">
    <property type="term" value="F:mismatched DNA binding"/>
    <property type="evidence" value="ECO:0007669"/>
    <property type="project" value="InterPro"/>
</dbReference>
<dbReference type="Gene3D" id="3.40.50.300">
    <property type="entry name" value="P-loop containing nucleotide triphosphate hydrolases"/>
    <property type="match status" value="1"/>
</dbReference>
<dbReference type="GO" id="GO:0005829">
    <property type="term" value="C:cytosol"/>
    <property type="evidence" value="ECO:0007669"/>
    <property type="project" value="TreeGrafter"/>
</dbReference>
<name>A0A5S9F527_UABAM</name>
<proteinExistence type="predicted"/>
<dbReference type="Gene3D" id="1.10.1420.10">
    <property type="match status" value="1"/>
</dbReference>
<dbReference type="SMART" id="SM00534">
    <property type="entry name" value="MUTSac"/>
    <property type="match status" value="1"/>
</dbReference>
<feature type="domain" description="DNA mismatch repair proteins mutS family" evidence="5">
    <location>
        <begin position="431"/>
        <end position="614"/>
    </location>
</feature>
<reference evidence="6 7" key="1">
    <citation type="submission" date="2019-08" db="EMBL/GenBank/DDBJ databases">
        <title>Complete genome sequence of Candidatus Uab amorphum.</title>
        <authorList>
            <person name="Shiratori T."/>
            <person name="Suzuki S."/>
            <person name="Kakizawa Y."/>
            <person name="Ishida K."/>
        </authorList>
    </citation>
    <scope>NUCLEOTIDE SEQUENCE [LARGE SCALE GENOMIC DNA]</scope>
    <source>
        <strain evidence="6 7">SRT547</strain>
    </source>
</reference>
<dbReference type="InterPro" id="IPR000432">
    <property type="entry name" value="DNA_mismatch_repair_MutS_C"/>
</dbReference>
<dbReference type="KEGG" id="uam:UABAM_04240"/>
<dbReference type="OrthoDB" id="9802448at2"/>